<reference evidence="1" key="1">
    <citation type="journal article" date="1985" name="Dokl. Akad. Nauk SSSR">
        <title>Structure of long and short copies of the mobile dispersed gene MDG3 of Drosophila melanogaster.</title>
        <authorList>
            <person name="Baev A.A."/>
            <person name="Dzhumagaliev E.B."/>
            <person name="Lyubomirskaya N.V."/>
            <person name="Mizrokhi L.Y."/>
            <person name="Il'in Y.V."/>
        </authorList>
    </citation>
    <scope>NUCLEOTIDE SEQUENCE</scope>
</reference>
<keyword evidence="1" id="KW-0496">Mitochondrion</keyword>
<protein>
    <submittedName>
        <fullName evidence="1">ORF72B</fullName>
    </submittedName>
</protein>
<dbReference type="EMBL" id="D32052">
    <property type="protein sequence ID" value="BAA06811.1"/>
    <property type="molecule type" value="Genomic_DNA"/>
</dbReference>
<name>Q35302_ORYSJ</name>
<sequence>MSKLREKPLLFPVPQQLGRNGVLPGNHGRVFDLGYWSSHWIRISGDLSSPLTRNRLSLCIRLLPNGIIVLSY</sequence>
<dbReference type="GO" id="GO:0005739">
    <property type="term" value="C:mitochondrion"/>
    <property type="evidence" value="ECO:0000250"/>
    <property type="project" value="Gramene"/>
</dbReference>
<dbReference type="PIR" id="T03190">
    <property type="entry name" value="T03190"/>
</dbReference>
<dbReference type="AlphaFoldDB" id="Q35302"/>
<accession>Q35302</accession>
<reference evidence="1" key="3">
    <citation type="journal article" date="1995" name="Curr. Genet.">
        <title>The rps3-rpl16-nad3-rps12 gene cluster in rice mitochondrial DNA is transcribed from alternative promoters.</title>
        <authorList>
            <person name="Nakazono M."/>
            <person name="Itadani H."/>
            <person name="Wakasugi T."/>
            <person name="Tsutsumi N."/>
            <person name="Sugiura M."/>
            <person name="Hirai A."/>
        </authorList>
    </citation>
    <scope>NUCLEOTIDE SEQUENCE</scope>
</reference>
<evidence type="ECO:0000313" key="1">
    <source>
        <dbReference type="EMBL" id="BAA06811.1"/>
    </source>
</evidence>
<geneLocation type="mitochondrion" evidence="1"/>
<organism evidence="1">
    <name type="scientific">Oryza sativa subsp. japonica</name>
    <name type="common">Rice</name>
    <dbReference type="NCBI Taxonomy" id="39947"/>
    <lineage>
        <taxon>Eukaryota</taxon>
        <taxon>Viridiplantae</taxon>
        <taxon>Streptophyta</taxon>
        <taxon>Embryophyta</taxon>
        <taxon>Tracheophyta</taxon>
        <taxon>Spermatophyta</taxon>
        <taxon>Magnoliopsida</taxon>
        <taxon>Liliopsida</taxon>
        <taxon>Poales</taxon>
        <taxon>Poaceae</taxon>
        <taxon>BOP clade</taxon>
        <taxon>Oryzoideae</taxon>
        <taxon>Oryzeae</taxon>
        <taxon>Oryzinae</taxon>
        <taxon>Oryza</taxon>
        <taxon>Oryza sativa</taxon>
    </lineage>
</organism>
<proteinExistence type="predicted"/>
<reference evidence="1" key="2">
    <citation type="journal article" date="1994" name="Plant Cell Physiol.">
        <title>Nucleotide sequence of a 28-kbp portion of rice mitochondrial DNA: the existence of many sequences that correspond to parts of mitochondrial genes in intergenic regions.</title>
        <authorList>
            <person name="Itadani H."/>
            <person name="Wakasugi T."/>
            <person name="Sugita M."/>
            <person name="Sugiura M."/>
            <person name="Nakazono M."/>
            <person name="Hirai A."/>
        </authorList>
    </citation>
    <scope>NUCLEOTIDE SEQUENCE</scope>
</reference>